<dbReference type="Gene3D" id="3.20.110.10">
    <property type="entry name" value="Glycoside hydrolase 38, N terminal domain"/>
    <property type="match status" value="1"/>
</dbReference>
<sequence length="1208" mass="135629">MYFSLGVQEERKGVRLDSPAPAATEKYLRSKTQTAKESVNCCKQIFYPSLDIVAKMASGAYPLTESLPRTNRFRSVTLAHLKNFVGGDYTAQNLTSALYEARDGSESAVKLEVWSAPKLSKPTFAEAIRQNYKKISKGFKFGPSWSNHWVKATLTVPKQYQEKERVQFEFDPGCEAMIYTAEGLPLQGITGGTDDARRVNYIIPKQTRSFPFQIYIEVSANAMFGVPDEGKLEPHDDVFFELATAEIAVPRMDAWDLLWDFRVISGLTTSLPVTSPTCLKAQSVAMEIVNTFKPDDFSTIPACRKIAEKILGSDWAQKPIYDPKSDCDFEGDSEGAPVFAIGHCHIDTAWLWPFSVTQQKIARSWSTQVDLIQRYPEYRFIASSAQQYKWLEELYPQLFSKVRREVENGKFLVTGGSWVENDTNMPSGEALCRQFLYGQRYFKSRFGKYTDIFWLPDSFGYASQIPQICRQSGIPYFFTQKLSWSEFNKFPHTSFNWIGIDGTQMLVHMTPVDTYNAQGNVDEVLKAISNHKDLEWSDKSLLVYGNGDGGGGPLAPMIEKLRRIRSVANNSSNSGVPKVTQGPSVSDFYKMLLKKTRNGKDLPTWKGELYLEYHRGTYTSHGSIKRNNRKSEILLREIEYFATLASLSSKDTGYEYPKDELDYLWEIVLLCQFHDVLPGSAIAKVYEDAEKLYAEVTQKGKDLLEAARQAALSGSQAIDVASASPSRGGSLIGLNTLSFPRQEVIRVPLEMYDGRSAFSASKTDDDSGFVIAKDGFGNGLLELESLSNFNENIQLATASVVRDVNTGEACYFLANKALTIQISSRGRIVSIVDTELGRELILSGQTCGFVIYQDQPLTYDAWNVDIFHLDTKESIEAISVKVVEPRGLRASILVECVYRKSKISATISLDAVPGSLKKDALSLVRFDTTVDWHEQHRFLKFEVPLDISSDQATYEIQYGVLQRPTHKNTTWDAAKFEVCGHRFADLSEFGYGVALLNDCKYGYACEGSYLRLSLLRGSTNPDPKQDQGVHHMSFGILPHRGHFLESDVPQVAAAFNNPIHLRYAPRKVSSRSLLEPVTEIFKLDGLGARNVILDTIKRGEDDTFGFHSRKPVKTVIVRLYEAFGGSANVKLVTLVQAQEVFIVDVLEREIEKIQINQLEVTAKNPKSDHDAGNPQLKSVKTQDDESVKQVVELKFKPFQFITLKFIVS</sequence>
<evidence type="ECO:0000256" key="6">
    <source>
        <dbReference type="ARBA" id="ARBA00023295"/>
    </source>
</evidence>
<keyword evidence="5" id="KW-0378">Hydrolase</keyword>
<keyword evidence="9" id="KW-1185">Reference proteome</keyword>
<dbReference type="Proteomes" id="UP001164743">
    <property type="component" value="Chromosome 1A"/>
</dbReference>
<dbReference type="Gene3D" id="1.20.1270.50">
    <property type="entry name" value="Glycoside hydrolase family 38, central domain"/>
    <property type="match status" value="1"/>
</dbReference>
<accession>A0ABY7C9X1</accession>
<dbReference type="SUPFAM" id="SSF88688">
    <property type="entry name" value="Families 57/38 glycoside transferase middle domain"/>
    <property type="match status" value="1"/>
</dbReference>
<organism evidence="8 9">
    <name type="scientific">Puccinia triticina</name>
    <dbReference type="NCBI Taxonomy" id="208348"/>
    <lineage>
        <taxon>Eukaryota</taxon>
        <taxon>Fungi</taxon>
        <taxon>Dikarya</taxon>
        <taxon>Basidiomycota</taxon>
        <taxon>Pucciniomycotina</taxon>
        <taxon>Pucciniomycetes</taxon>
        <taxon>Pucciniales</taxon>
        <taxon>Pucciniaceae</taxon>
        <taxon>Puccinia</taxon>
    </lineage>
</organism>
<dbReference type="InterPro" id="IPR037094">
    <property type="entry name" value="Glyco_hydro_38_cen_sf"/>
</dbReference>
<dbReference type="CDD" id="cd10812">
    <property type="entry name" value="GH38N_AMII_ScAms1_like"/>
    <property type="match status" value="1"/>
</dbReference>
<comment type="similarity">
    <text evidence="2">Belongs to the glycosyl hydrolase 38 family.</text>
</comment>
<dbReference type="InterPro" id="IPR000602">
    <property type="entry name" value="Glyco_hydro_38_N"/>
</dbReference>
<keyword evidence="4" id="KW-0479">Metal-binding</keyword>
<dbReference type="PANTHER" id="PTHR46017">
    <property type="entry name" value="ALPHA-MANNOSIDASE 2C1"/>
    <property type="match status" value="1"/>
</dbReference>
<evidence type="ECO:0000256" key="1">
    <source>
        <dbReference type="ARBA" id="ARBA00000365"/>
    </source>
</evidence>
<dbReference type="PANTHER" id="PTHR46017:SF1">
    <property type="entry name" value="ALPHA-MANNOSIDASE 2C1"/>
    <property type="match status" value="1"/>
</dbReference>
<protein>
    <recommendedName>
        <fullName evidence="3">alpha-mannosidase</fullName>
        <ecNumber evidence="3">3.2.1.24</ecNumber>
    </recommendedName>
</protein>
<evidence type="ECO:0000256" key="2">
    <source>
        <dbReference type="ARBA" id="ARBA00009792"/>
    </source>
</evidence>
<dbReference type="InterPro" id="IPR015341">
    <property type="entry name" value="Glyco_hydro_38_cen"/>
</dbReference>
<dbReference type="RefSeq" id="XP_053016817.1">
    <property type="nucleotide sequence ID" value="XM_053165647.1"/>
</dbReference>
<dbReference type="Pfam" id="PF07748">
    <property type="entry name" value="Glyco_hydro_38C"/>
    <property type="match status" value="1"/>
</dbReference>
<dbReference type="InterPro" id="IPR041147">
    <property type="entry name" value="GH38_C"/>
</dbReference>
<dbReference type="EC" id="3.2.1.24" evidence="3"/>
<dbReference type="InterPro" id="IPR011682">
    <property type="entry name" value="Glyco_hydro_38_C"/>
</dbReference>
<gene>
    <name evidence="8" type="ORF">PtA15_1A602</name>
</gene>
<evidence type="ECO:0000256" key="3">
    <source>
        <dbReference type="ARBA" id="ARBA00012752"/>
    </source>
</evidence>
<dbReference type="Pfam" id="PF01074">
    <property type="entry name" value="Glyco_hydro_38N"/>
    <property type="match status" value="1"/>
</dbReference>
<dbReference type="SMART" id="SM00872">
    <property type="entry name" value="Alpha-mann_mid"/>
    <property type="match status" value="1"/>
</dbReference>
<keyword evidence="6" id="KW-0326">Glycosidase</keyword>
<dbReference type="Pfam" id="PF09261">
    <property type="entry name" value="Alpha-mann_mid"/>
    <property type="match status" value="1"/>
</dbReference>
<dbReference type="InterPro" id="IPR027291">
    <property type="entry name" value="Glyco_hydro_38_N_sf"/>
</dbReference>
<reference evidence="8" key="1">
    <citation type="submission" date="2022-10" db="EMBL/GenBank/DDBJ databases">
        <title>Puccinia triticina Genome sequencing and assembly.</title>
        <authorList>
            <person name="Li C."/>
        </authorList>
    </citation>
    <scope>NUCLEOTIDE SEQUENCE</scope>
    <source>
        <strain evidence="8">Pt15</strain>
    </source>
</reference>
<evidence type="ECO:0000259" key="7">
    <source>
        <dbReference type="SMART" id="SM00872"/>
    </source>
</evidence>
<dbReference type="InterPro" id="IPR011013">
    <property type="entry name" value="Gal_mutarotase_sf_dom"/>
</dbReference>
<evidence type="ECO:0000256" key="4">
    <source>
        <dbReference type="ARBA" id="ARBA00022723"/>
    </source>
</evidence>
<name>A0ABY7C9X1_9BASI</name>
<feature type="domain" description="Glycoside hydrolase family 38 central" evidence="7">
    <location>
        <begin position="612"/>
        <end position="693"/>
    </location>
</feature>
<dbReference type="SUPFAM" id="SSF74650">
    <property type="entry name" value="Galactose mutarotase-like"/>
    <property type="match status" value="1"/>
</dbReference>
<dbReference type="Gene3D" id="2.70.98.30">
    <property type="entry name" value="Golgi alpha-mannosidase II, domain 4"/>
    <property type="match status" value="1"/>
</dbReference>
<dbReference type="InterPro" id="IPR054723">
    <property type="entry name" value="Ams1-like_N"/>
</dbReference>
<comment type="catalytic activity">
    <reaction evidence="1">
        <text>Hydrolysis of terminal, non-reducing alpha-D-mannose residues in alpha-D-mannosides.</text>
        <dbReference type="EC" id="3.2.1.24"/>
    </reaction>
</comment>
<dbReference type="InterPro" id="IPR028995">
    <property type="entry name" value="Glyco_hydro_57/38_cen_sf"/>
</dbReference>
<dbReference type="Pfam" id="PF17677">
    <property type="entry name" value="Glyco_hydro38C2"/>
    <property type="match status" value="1"/>
</dbReference>
<dbReference type="Pfam" id="PF22907">
    <property type="entry name" value="Ams1-like_1st"/>
    <property type="match status" value="1"/>
</dbReference>
<evidence type="ECO:0000313" key="8">
    <source>
        <dbReference type="EMBL" id="WAQ81262.1"/>
    </source>
</evidence>
<dbReference type="EMBL" id="CP110421">
    <property type="protein sequence ID" value="WAQ81262.1"/>
    <property type="molecule type" value="Genomic_DNA"/>
</dbReference>
<proteinExistence type="inferred from homology"/>
<dbReference type="InterPro" id="IPR011330">
    <property type="entry name" value="Glyco_hydro/deAcase_b/a-brl"/>
</dbReference>
<dbReference type="GeneID" id="77806542"/>
<evidence type="ECO:0000313" key="9">
    <source>
        <dbReference type="Proteomes" id="UP001164743"/>
    </source>
</evidence>
<evidence type="ECO:0000256" key="5">
    <source>
        <dbReference type="ARBA" id="ARBA00022801"/>
    </source>
</evidence>
<dbReference type="SUPFAM" id="SSF88713">
    <property type="entry name" value="Glycoside hydrolase/deacetylase"/>
    <property type="match status" value="1"/>
</dbReference>